<name>A0A1F5QC45_9BACT</name>
<dbReference type="Proteomes" id="UP000177235">
    <property type="component" value="Unassembled WGS sequence"/>
</dbReference>
<dbReference type="AlphaFoldDB" id="A0A1F5QC45"/>
<evidence type="ECO:0000313" key="2">
    <source>
        <dbReference type="EMBL" id="OGE99340.1"/>
    </source>
</evidence>
<dbReference type="EMBL" id="MFFF01000021">
    <property type="protein sequence ID" value="OGE99340.1"/>
    <property type="molecule type" value="Genomic_DNA"/>
</dbReference>
<feature type="transmembrane region" description="Helical" evidence="1">
    <location>
        <begin position="12"/>
        <end position="34"/>
    </location>
</feature>
<accession>A0A1F5QC45</accession>
<evidence type="ECO:0008006" key="4">
    <source>
        <dbReference type="Google" id="ProtNLM"/>
    </source>
</evidence>
<organism evidence="2 3">
    <name type="scientific">Candidatus Doudnabacteria bacterium RIFCSPLOWO2_02_FULL_48_13</name>
    <dbReference type="NCBI Taxonomy" id="1817845"/>
    <lineage>
        <taxon>Bacteria</taxon>
        <taxon>Candidatus Doudnaibacteriota</taxon>
    </lineage>
</organism>
<keyword evidence="1" id="KW-1133">Transmembrane helix</keyword>
<reference evidence="2 3" key="1">
    <citation type="journal article" date="2016" name="Nat. Commun.">
        <title>Thousands of microbial genomes shed light on interconnected biogeochemical processes in an aquifer system.</title>
        <authorList>
            <person name="Anantharaman K."/>
            <person name="Brown C.T."/>
            <person name="Hug L.A."/>
            <person name="Sharon I."/>
            <person name="Castelle C.J."/>
            <person name="Probst A.J."/>
            <person name="Thomas B.C."/>
            <person name="Singh A."/>
            <person name="Wilkins M.J."/>
            <person name="Karaoz U."/>
            <person name="Brodie E.L."/>
            <person name="Williams K.H."/>
            <person name="Hubbard S.S."/>
            <person name="Banfield J.F."/>
        </authorList>
    </citation>
    <scope>NUCLEOTIDE SEQUENCE [LARGE SCALE GENOMIC DNA]</scope>
</reference>
<sequence length="186" mass="20059">MNSRKNTAFTLLEVVVVIGLIALMAIFVVGIMIANNRFFNNQTGEITAISGTRQIADRILEYGRLAVSVASSYTYNTVDYSSGATTVIFQIPSINSAGQVLTTYDYVIITKDSVNPLRLLLFLVPDAASARVPRNVELTNKLGDVLFTYDPNAASADAVNYSIQINMGGPSGAAETVEGRVTLRNK</sequence>
<evidence type="ECO:0000313" key="3">
    <source>
        <dbReference type="Proteomes" id="UP000177235"/>
    </source>
</evidence>
<evidence type="ECO:0000256" key="1">
    <source>
        <dbReference type="SAM" id="Phobius"/>
    </source>
</evidence>
<comment type="caution">
    <text evidence="2">The sequence shown here is derived from an EMBL/GenBank/DDBJ whole genome shotgun (WGS) entry which is preliminary data.</text>
</comment>
<proteinExistence type="predicted"/>
<keyword evidence="1" id="KW-0812">Transmembrane</keyword>
<keyword evidence="1" id="KW-0472">Membrane</keyword>
<gene>
    <name evidence="2" type="ORF">A3J05_00270</name>
</gene>
<protein>
    <recommendedName>
        <fullName evidence="4">Prepilin-type N-terminal cleavage/methylation domain-containing protein</fullName>
    </recommendedName>
</protein>